<evidence type="ECO:0000313" key="2">
    <source>
        <dbReference type="Proteomes" id="UP001595896"/>
    </source>
</evidence>
<accession>A0ABV9NRB1</accession>
<reference evidence="2" key="1">
    <citation type="journal article" date="2019" name="Int. J. Syst. Evol. Microbiol.">
        <title>The Global Catalogue of Microorganisms (GCM) 10K type strain sequencing project: providing services to taxonomists for standard genome sequencing and annotation.</title>
        <authorList>
            <consortium name="The Broad Institute Genomics Platform"/>
            <consortium name="The Broad Institute Genome Sequencing Center for Infectious Disease"/>
            <person name="Wu L."/>
            <person name="Ma J."/>
        </authorList>
    </citation>
    <scope>NUCLEOTIDE SEQUENCE [LARGE SCALE GENOMIC DNA]</scope>
    <source>
        <strain evidence="2">JCM 12165</strain>
    </source>
</reference>
<proteinExistence type="predicted"/>
<evidence type="ECO:0000313" key="1">
    <source>
        <dbReference type="EMBL" id="MFC4735220.1"/>
    </source>
</evidence>
<sequence>MIVSILVIACFVLIVLTLLKGLKLRRKEVQQYYGGMHLISLH</sequence>
<name>A0ABV9NRB1_9BACI</name>
<keyword evidence="2" id="KW-1185">Reference proteome</keyword>
<comment type="caution">
    <text evidence="1">The sequence shown here is derived from an EMBL/GenBank/DDBJ whole genome shotgun (WGS) entry which is preliminary data.</text>
</comment>
<dbReference type="EMBL" id="JBHSGK010000003">
    <property type="protein sequence ID" value="MFC4735220.1"/>
    <property type="molecule type" value="Genomic_DNA"/>
</dbReference>
<dbReference type="RefSeq" id="WP_377907847.1">
    <property type="nucleotide sequence ID" value="NZ_JBHSGK010000003.1"/>
</dbReference>
<protein>
    <submittedName>
        <fullName evidence="1">Uncharacterized protein</fullName>
    </submittedName>
</protein>
<gene>
    <name evidence="1" type="ORF">ACFO4L_01365</name>
</gene>
<organism evidence="1 2">
    <name type="scientific">Bacillus daqingensis</name>
    <dbReference type="NCBI Taxonomy" id="872396"/>
    <lineage>
        <taxon>Bacteria</taxon>
        <taxon>Bacillati</taxon>
        <taxon>Bacillota</taxon>
        <taxon>Bacilli</taxon>
        <taxon>Bacillales</taxon>
        <taxon>Bacillaceae</taxon>
        <taxon>Bacillus</taxon>
    </lineage>
</organism>
<dbReference type="Proteomes" id="UP001595896">
    <property type="component" value="Unassembled WGS sequence"/>
</dbReference>